<dbReference type="Proteomes" id="UP001318321">
    <property type="component" value="Unassembled WGS sequence"/>
</dbReference>
<dbReference type="PANTHER" id="PTHR43777">
    <property type="entry name" value="MOLYBDENUM COFACTOR CYTIDYLYLTRANSFERASE"/>
    <property type="match status" value="1"/>
</dbReference>
<proteinExistence type="predicted"/>
<dbReference type="PANTHER" id="PTHR43777:SF1">
    <property type="entry name" value="MOLYBDENUM COFACTOR CYTIDYLYLTRANSFERASE"/>
    <property type="match status" value="1"/>
</dbReference>
<dbReference type="Gene3D" id="3.90.550.10">
    <property type="entry name" value="Spore Coat Polysaccharide Biosynthesis Protein SpsA, Chain A"/>
    <property type="match status" value="1"/>
</dbReference>
<evidence type="ECO:0000313" key="4">
    <source>
        <dbReference type="Proteomes" id="UP001318321"/>
    </source>
</evidence>
<dbReference type="CDD" id="cd04182">
    <property type="entry name" value="GT_2_like_f"/>
    <property type="match status" value="1"/>
</dbReference>
<dbReference type="InterPro" id="IPR025877">
    <property type="entry name" value="MobA-like_NTP_Trfase"/>
</dbReference>
<dbReference type="Pfam" id="PF12804">
    <property type="entry name" value="NTP_transf_3"/>
    <property type="match status" value="1"/>
</dbReference>
<dbReference type="EMBL" id="JAAQTO010000040">
    <property type="protein sequence ID" value="NIC06650.1"/>
    <property type="molecule type" value="Genomic_DNA"/>
</dbReference>
<evidence type="ECO:0000313" key="3">
    <source>
        <dbReference type="EMBL" id="NIC06650.1"/>
    </source>
</evidence>
<dbReference type="RefSeq" id="WP_167116320.1">
    <property type="nucleotide sequence ID" value="NZ_JAAQTO010000040.1"/>
</dbReference>
<feature type="domain" description="MobA-like NTP transferase" evidence="2">
    <location>
        <begin position="8"/>
        <end position="170"/>
    </location>
</feature>
<evidence type="ECO:0000256" key="1">
    <source>
        <dbReference type="ARBA" id="ARBA00022842"/>
    </source>
</evidence>
<gene>
    <name evidence="3" type="ORF">HBJ55_14575</name>
</gene>
<sequence length="199" mass="21485">MHSESIVAVVLAAGLSRRFGKQDKRIAQLPDGRGILAATVSRAGEAFPVLRVVLREEDDRNALGLLSTTPIIRATRAEHGLGASLGEAITAIGRDTSLAGIEAAAILLGDMPRIGLETLLTLRRQAGRSRIVRPCHMGKAGHPVLFGREFWPALETLDGDDGAKKVLHHHRARLITCSVEDPGVCLDIDRQEDLIEDKI</sequence>
<accession>A0ABX0PTD7</accession>
<dbReference type="InterPro" id="IPR029044">
    <property type="entry name" value="Nucleotide-diphossugar_trans"/>
</dbReference>
<name>A0ABX0PTD7_9GAMM</name>
<organism evidence="3 4">
    <name type="scientific">Billgrantia bachuensis</name>
    <dbReference type="NCBI Taxonomy" id="2717286"/>
    <lineage>
        <taxon>Bacteria</taxon>
        <taxon>Pseudomonadati</taxon>
        <taxon>Pseudomonadota</taxon>
        <taxon>Gammaproteobacteria</taxon>
        <taxon>Oceanospirillales</taxon>
        <taxon>Halomonadaceae</taxon>
        <taxon>Billgrantia</taxon>
    </lineage>
</organism>
<reference evidence="3 4" key="1">
    <citation type="submission" date="2020-03" db="EMBL/GenBank/DDBJ databases">
        <title>Identification of Halomonas strains.</title>
        <authorList>
            <person name="Xiao Z."/>
            <person name="Dong F."/>
            <person name="Wang Z."/>
            <person name="Zhao J.-Y."/>
        </authorList>
    </citation>
    <scope>NUCLEOTIDE SEQUENCE [LARGE SCALE GENOMIC DNA]</scope>
    <source>
        <strain evidence="3 4">DX6</strain>
    </source>
</reference>
<protein>
    <submittedName>
        <fullName evidence="3">Nucleotidyltransferase family protein</fullName>
    </submittedName>
</protein>
<dbReference type="SUPFAM" id="SSF53448">
    <property type="entry name" value="Nucleotide-diphospho-sugar transferases"/>
    <property type="match status" value="1"/>
</dbReference>
<comment type="caution">
    <text evidence="3">The sequence shown here is derived from an EMBL/GenBank/DDBJ whole genome shotgun (WGS) entry which is preliminary data.</text>
</comment>
<keyword evidence="4" id="KW-1185">Reference proteome</keyword>
<evidence type="ECO:0000259" key="2">
    <source>
        <dbReference type="Pfam" id="PF12804"/>
    </source>
</evidence>
<keyword evidence="1" id="KW-0460">Magnesium</keyword>